<name>A0A0E3JRL5_9BACT</name>
<reference evidence="1" key="1">
    <citation type="journal article" date="2015" name="Proc. Natl. Acad. Sci. U.S.A.">
        <title>Multiplexed metagenome mining using short DNA sequence tags facilitates targeted discovery of epoxyketone proteasome inhibitors.</title>
        <authorList>
            <person name="Owen J.G."/>
            <person name="Charlop-Powers Z."/>
            <person name="Smith A.G."/>
            <person name="Ternei M.A."/>
            <person name="Calle P.Y."/>
            <person name="Reddy B.V."/>
            <person name="Montiel D."/>
            <person name="Brady S.F."/>
        </authorList>
    </citation>
    <scope>NUCLEOTIDE SEQUENCE</scope>
</reference>
<proteinExistence type="predicted"/>
<organism evidence="1">
    <name type="scientific">uncultured bacterium AB_162</name>
    <dbReference type="NCBI Taxonomy" id="1630011"/>
    <lineage>
        <taxon>Bacteria</taxon>
        <taxon>environmental samples</taxon>
    </lineage>
</organism>
<sequence>MTAVTLTRVGSTLLYQPSPPASGFVAFLLWQSADPPASIPSTDTWASEGLPRVTGWYLFIDAAAVDATFEQAVRGALTEPALTSFAWVRYASGKVEVKAAAPVVAGGPEAVAGGEPVLAGDVSIVLPPGQRGVTLVGGAPVLATGDVDAFAFTYPPAAGLPPPTPSGVSVPLSGAAAGALAFQGLVNAGDPQPGAVRKSLLFVQVDPLRPLDGTRTFQALTGRDYLLVDDQGLYRLEPA</sequence>
<evidence type="ECO:0000313" key="1">
    <source>
        <dbReference type="EMBL" id="AKA59404.1"/>
    </source>
</evidence>
<dbReference type="AlphaFoldDB" id="A0A0E3JRL5"/>
<dbReference type="EMBL" id="KP830090">
    <property type="protein sequence ID" value="AKA59404.1"/>
    <property type="molecule type" value="Genomic_DNA"/>
</dbReference>
<accession>A0A0E3JRL5</accession>
<protein>
    <submittedName>
        <fullName evidence="1">Uncharacterized protein</fullName>
    </submittedName>
</protein>